<dbReference type="AlphaFoldDB" id="A0A8B7T2V1"/>
<evidence type="ECO:0000256" key="19">
    <source>
        <dbReference type="ARBA" id="ARBA00045740"/>
    </source>
</evidence>
<evidence type="ECO:0000313" key="22">
    <source>
        <dbReference type="Proteomes" id="UP000694851"/>
    </source>
</evidence>
<accession>A0A8B7T2V1</accession>
<dbReference type="InterPro" id="IPR013057">
    <property type="entry name" value="AA_transpt_TM"/>
</dbReference>
<feature type="transmembrane region" description="Helical" evidence="20">
    <location>
        <begin position="105"/>
        <end position="126"/>
    </location>
</feature>
<evidence type="ECO:0000256" key="3">
    <source>
        <dbReference type="ARBA" id="ARBA00008066"/>
    </source>
</evidence>
<feature type="transmembrane region" description="Helical" evidence="20">
    <location>
        <begin position="33"/>
        <end position="54"/>
    </location>
</feature>
<dbReference type="PANTHER" id="PTHR22950">
    <property type="entry name" value="AMINO ACID TRANSPORTER"/>
    <property type="match status" value="1"/>
</dbReference>
<keyword evidence="12" id="KW-0458">Lysosome</keyword>
<dbReference type="GO" id="GO:0015186">
    <property type="term" value="F:L-glutamine transmembrane transporter activity"/>
    <property type="evidence" value="ECO:0007669"/>
    <property type="project" value="TreeGrafter"/>
</dbReference>
<dbReference type="GO" id="GO:0015182">
    <property type="term" value="F:L-asparagine transmembrane transporter activity"/>
    <property type="evidence" value="ECO:0007669"/>
    <property type="project" value="TreeGrafter"/>
</dbReference>
<keyword evidence="7 20" id="KW-1133">Transmembrane helix</keyword>
<reference evidence="23" key="1">
    <citation type="submission" date="2025-08" db="UniProtKB">
        <authorList>
            <consortium name="RefSeq"/>
        </authorList>
    </citation>
    <scope>IDENTIFICATION</scope>
    <source>
        <tissue evidence="23">Muscle</tissue>
    </source>
</reference>
<dbReference type="PANTHER" id="PTHR22950:SF192">
    <property type="entry name" value="SODIUM-COUPLED NEUTRAL AMINO ACID TRANSPORTER 7"/>
    <property type="match status" value="1"/>
</dbReference>
<name>A0A8B7T2V1_HIPAR</name>
<evidence type="ECO:0000256" key="14">
    <source>
        <dbReference type="ARBA" id="ARBA00034241"/>
    </source>
</evidence>
<keyword evidence="8" id="KW-0915">Sodium</keyword>
<dbReference type="Pfam" id="PF01490">
    <property type="entry name" value="Aa_trans"/>
    <property type="match status" value="1"/>
</dbReference>
<keyword evidence="5 20" id="KW-0812">Transmembrane</keyword>
<dbReference type="Proteomes" id="UP000694851">
    <property type="component" value="Unplaced"/>
</dbReference>
<keyword evidence="22" id="KW-1185">Reference proteome</keyword>
<comment type="function">
    <text evidence="19">Symporter that selectively cotransports sodium ions and amino acids, such as L-glutamine and L-asparagine from the lysosome into the cytoplasm and may participates in mTORC1 activation. The transport activity requires an acidic lysosomal lumen.</text>
</comment>
<comment type="catalytic activity">
    <reaction evidence="14">
        <text>L-asparagine(in) + Na(+)(in) = L-asparagine(out) + Na(+)(out)</text>
        <dbReference type="Rhea" id="RHEA:71383"/>
        <dbReference type="ChEBI" id="CHEBI:29101"/>
        <dbReference type="ChEBI" id="CHEBI:58048"/>
    </reaction>
</comment>
<protein>
    <recommendedName>
        <fullName evidence="17">Sodium-coupled neutral amino acid transporter 7</fullName>
    </recommendedName>
    <alternativeName>
        <fullName evidence="18">Solute carrier family 38 member 7</fullName>
    </alternativeName>
</protein>
<proteinExistence type="inferred from homology"/>
<keyword evidence="9" id="KW-0406">Ion transport</keyword>
<evidence type="ECO:0000256" key="15">
    <source>
        <dbReference type="ARBA" id="ARBA00034242"/>
    </source>
</evidence>
<evidence type="ECO:0000256" key="11">
    <source>
        <dbReference type="ARBA" id="ARBA00023201"/>
    </source>
</evidence>
<evidence type="ECO:0000256" key="2">
    <source>
        <dbReference type="ARBA" id="ARBA00004489"/>
    </source>
</evidence>
<comment type="subunit">
    <text evidence="16">Interacts with the mTORC1 complex; this interaction mediates the recruitment of mTORC1 to the lysosome and its subsequent activation.</text>
</comment>
<evidence type="ECO:0000256" key="16">
    <source>
        <dbReference type="ARBA" id="ARBA00038547"/>
    </source>
</evidence>
<comment type="catalytic activity">
    <reaction evidence="15">
        <text>L-glutamine(in) + Na(+)(in) = L-glutamine(out) + Na(+)(out)</text>
        <dbReference type="Rhea" id="RHEA:68236"/>
        <dbReference type="ChEBI" id="CHEBI:29101"/>
        <dbReference type="ChEBI" id="CHEBI:58359"/>
    </reaction>
</comment>
<dbReference type="GO" id="GO:0006814">
    <property type="term" value="P:sodium ion transport"/>
    <property type="evidence" value="ECO:0007669"/>
    <property type="project" value="UniProtKB-KW"/>
</dbReference>
<comment type="similarity">
    <text evidence="3">Belongs to the amino acid/polyamine transporter 2 family.</text>
</comment>
<dbReference type="OrthoDB" id="438545at2759"/>
<evidence type="ECO:0000256" key="5">
    <source>
        <dbReference type="ARBA" id="ARBA00022692"/>
    </source>
</evidence>
<keyword evidence="11" id="KW-0739">Sodium transport</keyword>
<evidence type="ECO:0000256" key="18">
    <source>
        <dbReference type="ARBA" id="ARBA00042869"/>
    </source>
</evidence>
<dbReference type="GeneID" id="109394413"/>
<evidence type="ECO:0000256" key="20">
    <source>
        <dbReference type="SAM" id="Phobius"/>
    </source>
</evidence>
<keyword evidence="4" id="KW-0813">Transport</keyword>
<evidence type="ECO:0000256" key="6">
    <source>
        <dbReference type="ARBA" id="ARBA00022970"/>
    </source>
</evidence>
<keyword evidence="13" id="KW-0966">Cell projection</keyword>
<evidence type="ECO:0000256" key="13">
    <source>
        <dbReference type="ARBA" id="ARBA00023273"/>
    </source>
</evidence>
<evidence type="ECO:0000259" key="21">
    <source>
        <dbReference type="Pfam" id="PF01490"/>
    </source>
</evidence>
<evidence type="ECO:0000256" key="17">
    <source>
        <dbReference type="ARBA" id="ARBA00039331"/>
    </source>
</evidence>
<evidence type="ECO:0000256" key="4">
    <source>
        <dbReference type="ARBA" id="ARBA00022448"/>
    </source>
</evidence>
<feature type="domain" description="Amino acid transporter transmembrane" evidence="21">
    <location>
        <begin position="4"/>
        <end position="123"/>
    </location>
</feature>
<dbReference type="GO" id="GO:0005765">
    <property type="term" value="C:lysosomal membrane"/>
    <property type="evidence" value="ECO:0007669"/>
    <property type="project" value="UniProtKB-SubCell"/>
</dbReference>
<evidence type="ECO:0000256" key="9">
    <source>
        <dbReference type="ARBA" id="ARBA00023065"/>
    </source>
</evidence>
<evidence type="ECO:0000256" key="1">
    <source>
        <dbReference type="ARBA" id="ARBA00004155"/>
    </source>
</evidence>
<evidence type="ECO:0000256" key="7">
    <source>
        <dbReference type="ARBA" id="ARBA00022989"/>
    </source>
</evidence>
<sequence>MSLPSGICGFLTFGASVDPDVLLSYPSNDMAVAVARAFIILSVLTSYSILHFCGRAVVEGLWLRYQGVPVEEDVGRERRRRVLQTLVWFLLTLLLALFIPDIGKVISLIGGLAACFIFVFPGLCLWNSAGSLNTLLELKTGGWGFGVRNRRSNYQLKGDTPIEFGYYCGLIGNE</sequence>
<comment type="subcellular location">
    <subcellularLocation>
        <location evidence="2">Cell projection</location>
        <location evidence="2">Axon</location>
    </subcellularLocation>
    <subcellularLocation>
        <location evidence="1">Lysosome membrane</location>
        <topology evidence="1">Multi-pass membrane protein</topology>
    </subcellularLocation>
</comment>
<keyword evidence="10 20" id="KW-0472">Membrane</keyword>
<evidence type="ECO:0000256" key="10">
    <source>
        <dbReference type="ARBA" id="ARBA00023136"/>
    </source>
</evidence>
<keyword evidence="6" id="KW-0029">Amino-acid transport</keyword>
<evidence type="ECO:0000256" key="8">
    <source>
        <dbReference type="ARBA" id="ARBA00023053"/>
    </source>
</evidence>
<gene>
    <name evidence="23" type="primary">LOC109394413</name>
</gene>
<evidence type="ECO:0000256" key="12">
    <source>
        <dbReference type="ARBA" id="ARBA00023228"/>
    </source>
</evidence>
<dbReference type="KEGG" id="hai:109394413"/>
<organism evidence="22 23">
    <name type="scientific">Hipposideros armiger</name>
    <name type="common">Great Himalayan leaf-nosed bat</name>
    <dbReference type="NCBI Taxonomy" id="186990"/>
    <lineage>
        <taxon>Eukaryota</taxon>
        <taxon>Metazoa</taxon>
        <taxon>Chordata</taxon>
        <taxon>Craniata</taxon>
        <taxon>Vertebrata</taxon>
        <taxon>Euteleostomi</taxon>
        <taxon>Mammalia</taxon>
        <taxon>Eutheria</taxon>
        <taxon>Laurasiatheria</taxon>
        <taxon>Chiroptera</taxon>
        <taxon>Yinpterochiroptera</taxon>
        <taxon>Rhinolophoidea</taxon>
        <taxon>Hipposideridae</taxon>
        <taxon>Hipposideros</taxon>
    </lineage>
</organism>
<feature type="transmembrane region" description="Helical" evidence="20">
    <location>
        <begin position="82"/>
        <end position="99"/>
    </location>
</feature>
<dbReference type="GO" id="GO:0030424">
    <property type="term" value="C:axon"/>
    <property type="evidence" value="ECO:0007669"/>
    <property type="project" value="UniProtKB-SubCell"/>
</dbReference>
<dbReference type="RefSeq" id="XP_019520006.1">
    <property type="nucleotide sequence ID" value="XM_019664461.1"/>
</dbReference>
<evidence type="ECO:0000313" key="23">
    <source>
        <dbReference type="RefSeq" id="XP_019520006.1"/>
    </source>
</evidence>